<gene>
    <name evidence="4" type="ORF">HDF14_003650</name>
</gene>
<dbReference type="SUPFAM" id="SSF50475">
    <property type="entry name" value="FMN-binding split barrel"/>
    <property type="match status" value="1"/>
</dbReference>
<evidence type="ECO:0008006" key="6">
    <source>
        <dbReference type="Google" id="ProtNLM"/>
    </source>
</evidence>
<feature type="domain" description="CREG-like beta-barrel" evidence="3">
    <location>
        <begin position="21"/>
        <end position="168"/>
    </location>
</feature>
<feature type="domain" description="DUF2470" evidence="2">
    <location>
        <begin position="179"/>
        <end position="253"/>
    </location>
</feature>
<reference evidence="4 5" key="1">
    <citation type="submission" date="2020-08" db="EMBL/GenBank/DDBJ databases">
        <title>Genomic Encyclopedia of Type Strains, Phase IV (KMG-V): Genome sequencing to study the core and pangenomes of soil and plant-associated prokaryotes.</title>
        <authorList>
            <person name="Whitman W."/>
        </authorList>
    </citation>
    <scope>NUCLEOTIDE SEQUENCE [LARGE SCALE GENOMIC DNA]</scope>
    <source>
        <strain evidence="4 5">X5P2</strain>
    </source>
</reference>
<evidence type="ECO:0000259" key="3">
    <source>
        <dbReference type="Pfam" id="PF13883"/>
    </source>
</evidence>
<dbReference type="GO" id="GO:0005737">
    <property type="term" value="C:cytoplasm"/>
    <property type="evidence" value="ECO:0007669"/>
    <property type="project" value="UniProtKB-ARBA"/>
</dbReference>
<dbReference type="PANTHER" id="PTHR13343">
    <property type="entry name" value="CREG1 PROTEIN"/>
    <property type="match status" value="1"/>
</dbReference>
<dbReference type="InterPro" id="IPR012349">
    <property type="entry name" value="Split_barrel_FMN-bd"/>
</dbReference>
<dbReference type="EMBL" id="JACHEB010000008">
    <property type="protein sequence ID" value="MBB5330021.1"/>
    <property type="molecule type" value="Genomic_DNA"/>
</dbReference>
<dbReference type="PANTHER" id="PTHR13343:SF17">
    <property type="entry name" value="CELLULAR REPRESSOR OF E1A-STIMULATED GENES, ISOFORM A"/>
    <property type="match status" value="1"/>
</dbReference>
<protein>
    <recommendedName>
        <fullName evidence="6">DUF2470 domain-containing protein</fullName>
    </recommendedName>
</protein>
<accession>A0A9X0U503</accession>
<dbReference type="Gene3D" id="2.30.110.10">
    <property type="entry name" value="Electron Transport, Fmn-binding Protein, Chain A"/>
    <property type="match status" value="1"/>
</dbReference>
<organism evidence="4 5">
    <name type="scientific">Tunturiibacter gelidiferens</name>
    <dbReference type="NCBI Taxonomy" id="3069689"/>
    <lineage>
        <taxon>Bacteria</taxon>
        <taxon>Pseudomonadati</taxon>
        <taxon>Acidobacteriota</taxon>
        <taxon>Terriglobia</taxon>
        <taxon>Terriglobales</taxon>
        <taxon>Acidobacteriaceae</taxon>
        <taxon>Tunturiibacter</taxon>
    </lineage>
</organism>
<dbReference type="AlphaFoldDB" id="A0A9X0U503"/>
<evidence type="ECO:0000256" key="1">
    <source>
        <dbReference type="SAM" id="MobiDB-lite"/>
    </source>
</evidence>
<dbReference type="InterPro" id="IPR019595">
    <property type="entry name" value="DUF2470"/>
</dbReference>
<dbReference type="RefSeq" id="WP_183979032.1">
    <property type="nucleotide sequence ID" value="NZ_JACHEB010000008.1"/>
</dbReference>
<evidence type="ECO:0000313" key="5">
    <source>
        <dbReference type="Proteomes" id="UP000535182"/>
    </source>
</evidence>
<proteinExistence type="predicted"/>
<dbReference type="Pfam" id="PF10615">
    <property type="entry name" value="DUF2470"/>
    <property type="match status" value="1"/>
</dbReference>
<dbReference type="InterPro" id="IPR037119">
    <property type="entry name" value="Haem_oxidase_HugZ-like_sf"/>
</dbReference>
<name>A0A9X0U503_9BACT</name>
<dbReference type="InterPro" id="IPR055343">
    <property type="entry name" value="CREG_beta-barrel"/>
</dbReference>
<dbReference type="Pfam" id="PF13883">
    <property type="entry name" value="CREG_beta-barrel"/>
    <property type="match status" value="1"/>
</dbReference>
<dbReference type="Proteomes" id="UP000535182">
    <property type="component" value="Unassembled WGS sequence"/>
</dbReference>
<evidence type="ECO:0000259" key="2">
    <source>
        <dbReference type="Pfam" id="PF10615"/>
    </source>
</evidence>
<feature type="compositionally biased region" description="Pro residues" evidence="1">
    <location>
        <begin position="10"/>
        <end position="19"/>
    </location>
</feature>
<keyword evidence="5" id="KW-1185">Reference proteome</keyword>
<dbReference type="Gene3D" id="3.20.180.10">
    <property type="entry name" value="PNP-oxidase-like"/>
    <property type="match status" value="1"/>
</dbReference>
<feature type="region of interest" description="Disordered" evidence="1">
    <location>
        <begin position="1"/>
        <end position="21"/>
    </location>
</feature>
<sequence>MSNQHAAPFNPNPQPPIPEPTHAERARTLLHLASVATLSTVSRKQPGFPFGSLMPYALDNTGRPLFLISTMAMHTQNLKADPRASLFITQPAAGGDVLGAARVTLVGNVHQIADEEKPEARELYLRAHPNSHYWVDFNDFAFFRLEPVDVYYVGGFGVMGWVTASDYSAASPDPLAGAAQGILDHMNADHSDALIILTRTHAKLEAESATMTSVDRLGFHVRAVTPAGIKGARIAFPREATTPGETRSVLVEMVKHARNNAALPSNAY</sequence>
<comment type="caution">
    <text evidence="4">The sequence shown here is derived from an EMBL/GenBank/DDBJ whole genome shotgun (WGS) entry which is preliminary data.</text>
</comment>
<evidence type="ECO:0000313" key="4">
    <source>
        <dbReference type="EMBL" id="MBB5330021.1"/>
    </source>
</evidence>